<accession>A0ABT5L0M8</accession>
<dbReference type="Pfam" id="PF04235">
    <property type="entry name" value="DUF418"/>
    <property type="match status" value="1"/>
</dbReference>
<feature type="transmembrane region" description="Helical" evidence="1">
    <location>
        <begin position="73"/>
        <end position="89"/>
    </location>
</feature>
<feature type="domain" description="DUF418" evidence="2">
    <location>
        <begin position="239"/>
        <end position="403"/>
    </location>
</feature>
<keyword evidence="1" id="KW-0472">Membrane</keyword>
<protein>
    <submittedName>
        <fullName evidence="3">DUF418 domain-containing protein</fullName>
    </submittedName>
</protein>
<reference evidence="3 4" key="1">
    <citation type="submission" date="2022-10" db="EMBL/GenBank/DDBJ databases">
        <title>Alteromonas sp. chi3 Genome sequencing.</title>
        <authorList>
            <person name="Park S."/>
        </authorList>
    </citation>
    <scope>NUCLEOTIDE SEQUENCE [LARGE SCALE GENOMIC DNA]</scope>
    <source>
        <strain evidence="4">chi3</strain>
    </source>
</reference>
<keyword evidence="4" id="KW-1185">Reference proteome</keyword>
<evidence type="ECO:0000259" key="2">
    <source>
        <dbReference type="Pfam" id="PF04235"/>
    </source>
</evidence>
<dbReference type="Proteomes" id="UP001218788">
    <property type="component" value="Unassembled WGS sequence"/>
</dbReference>
<evidence type="ECO:0000313" key="3">
    <source>
        <dbReference type="EMBL" id="MDC8829989.1"/>
    </source>
</evidence>
<dbReference type="RefSeq" id="WP_273638625.1">
    <property type="nucleotide sequence ID" value="NZ_JAQQXP010000001.1"/>
</dbReference>
<organism evidence="3 4">
    <name type="scientific">Alteromonas gilva</name>
    <dbReference type="NCBI Taxonomy" id="2987522"/>
    <lineage>
        <taxon>Bacteria</taxon>
        <taxon>Pseudomonadati</taxon>
        <taxon>Pseudomonadota</taxon>
        <taxon>Gammaproteobacteria</taxon>
        <taxon>Alteromonadales</taxon>
        <taxon>Alteromonadaceae</taxon>
        <taxon>Alteromonas/Salinimonas group</taxon>
        <taxon>Alteromonas</taxon>
    </lineage>
</organism>
<dbReference type="EMBL" id="JAQQXP010000001">
    <property type="protein sequence ID" value="MDC8829989.1"/>
    <property type="molecule type" value="Genomic_DNA"/>
</dbReference>
<keyword evidence="1" id="KW-0812">Transmembrane</keyword>
<feature type="transmembrane region" description="Helical" evidence="1">
    <location>
        <begin position="365"/>
        <end position="385"/>
    </location>
</feature>
<gene>
    <name evidence="3" type="ORF">OIK42_04335</name>
</gene>
<keyword evidence="1" id="KW-1133">Transmembrane helix</keyword>
<feature type="transmembrane region" description="Helical" evidence="1">
    <location>
        <begin position="260"/>
        <end position="282"/>
    </location>
</feature>
<sequence>MSESSAAATTMTPMRYISLDALRGLALLGILMMNIIAFAYPESIYTNPFAMGELSFDNITQWMLSDVFFAEKFYTLFAGLFGAGIVLMAERQTDNPDAKKRHRRRMFWLLLIGLLHAYGVWWGDILVTYAIAGVLIYPCRFWSIRRLCVWGFALQVIYTLLMLLIYVAWGVMSVAEQQELASELAPPMALLQQEIAAYTGSWWQQAVFRVSTTFDFHINVLWIIQLRICGIMMLGIALLKSGILQGQRSVVFYKSNALTGILVGALVCGFGSGVLLVNGFIVPEAFTLYRQPNYWGALIMAWGYMCAINWLVKTTHTARWRCVMTNYLSAVGRLALTNYLLQTIICTAIFYGWGLGLFAQLDRVSLSAVVIIIWLFQLGVSKWWLAHFTMGPAERVWRNLTLRQWQSVLQRVNAGQPI</sequence>
<dbReference type="PANTHER" id="PTHR30590:SF2">
    <property type="entry name" value="INNER MEMBRANE PROTEIN"/>
    <property type="match status" value="1"/>
</dbReference>
<comment type="caution">
    <text evidence="3">The sequence shown here is derived from an EMBL/GenBank/DDBJ whole genome shotgun (WGS) entry which is preliminary data.</text>
</comment>
<feature type="transmembrane region" description="Helical" evidence="1">
    <location>
        <begin position="216"/>
        <end position="239"/>
    </location>
</feature>
<feature type="transmembrane region" description="Helical" evidence="1">
    <location>
        <begin position="109"/>
        <end position="137"/>
    </location>
</feature>
<feature type="transmembrane region" description="Helical" evidence="1">
    <location>
        <begin position="294"/>
        <end position="312"/>
    </location>
</feature>
<feature type="transmembrane region" description="Helical" evidence="1">
    <location>
        <begin position="149"/>
        <end position="172"/>
    </location>
</feature>
<evidence type="ECO:0000313" key="4">
    <source>
        <dbReference type="Proteomes" id="UP001218788"/>
    </source>
</evidence>
<feature type="transmembrane region" description="Helical" evidence="1">
    <location>
        <begin position="21"/>
        <end position="40"/>
    </location>
</feature>
<name>A0ABT5L0M8_9ALTE</name>
<proteinExistence type="predicted"/>
<evidence type="ECO:0000256" key="1">
    <source>
        <dbReference type="SAM" id="Phobius"/>
    </source>
</evidence>
<dbReference type="InterPro" id="IPR052529">
    <property type="entry name" value="Bact_Transport_Assoc"/>
</dbReference>
<feature type="transmembrane region" description="Helical" evidence="1">
    <location>
        <begin position="333"/>
        <end position="353"/>
    </location>
</feature>
<dbReference type="PANTHER" id="PTHR30590">
    <property type="entry name" value="INNER MEMBRANE PROTEIN"/>
    <property type="match status" value="1"/>
</dbReference>
<dbReference type="InterPro" id="IPR007349">
    <property type="entry name" value="DUF418"/>
</dbReference>